<dbReference type="PROSITE" id="PS50110">
    <property type="entry name" value="RESPONSE_REGULATORY"/>
    <property type="match status" value="1"/>
</dbReference>
<keyword evidence="5" id="KW-0804">Transcription</keyword>
<dbReference type="SMART" id="SM00448">
    <property type="entry name" value="REC"/>
    <property type="match status" value="1"/>
</dbReference>
<dbReference type="GO" id="GO:0005829">
    <property type="term" value="C:cytosol"/>
    <property type="evidence" value="ECO:0007669"/>
    <property type="project" value="TreeGrafter"/>
</dbReference>
<evidence type="ECO:0000256" key="1">
    <source>
        <dbReference type="ARBA" id="ARBA00022553"/>
    </source>
</evidence>
<keyword evidence="12" id="KW-1185">Reference proteome</keyword>
<dbReference type="SMART" id="SM00862">
    <property type="entry name" value="Trans_reg_C"/>
    <property type="match status" value="1"/>
</dbReference>
<dbReference type="InterPro" id="IPR039420">
    <property type="entry name" value="WalR-like"/>
</dbReference>
<dbReference type="PANTHER" id="PTHR48111">
    <property type="entry name" value="REGULATOR OF RPOS"/>
    <property type="match status" value="1"/>
</dbReference>
<proteinExistence type="predicted"/>
<protein>
    <recommendedName>
        <fullName evidence="6">Cell cycle response regulator CtrA</fullName>
    </recommendedName>
</protein>
<dbReference type="STRING" id="1774970.AUC70_14465"/>
<keyword evidence="1 7" id="KW-0597">Phosphoprotein</keyword>
<dbReference type="EMBL" id="LPWE01000004">
    <property type="protein sequence ID" value="ODR96484.1"/>
    <property type="molecule type" value="Genomic_DNA"/>
</dbReference>
<evidence type="ECO:0000256" key="4">
    <source>
        <dbReference type="ARBA" id="ARBA00023125"/>
    </source>
</evidence>
<feature type="domain" description="OmpR/PhoB-type" evidence="10">
    <location>
        <begin position="126"/>
        <end position="224"/>
    </location>
</feature>
<accession>A0A1E3VSH8</accession>
<dbReference type="PANTHER" id="PTHR48111:SF22">
    <property type="entry name" value="REGULATOR OF RPOS"/>
    <property type="match status" value="1"/>
</dbReference>
<dbReference type="Pfam" id="PF00486">
    <property type="entry name" value="Trans_reg_C"/>
    <property type="match status" value="1"/>
</dbReference>
<dbReference type="RefSeq" id="WP_069443442.1">
    <property type="nucleotide sequence ID" value="NZ_LPWE01000004.1"/>
</dbReference>
<evidence type="ECO:0000259" key="10">
    <source>
        <dbReference type="PROSITE" id="PS51755"/>
    </source>
</evidence>
<evidence type="ECO:0000256" key="5">
    <source>
        <dbReference type="ARBA" id="ARBA00023163"/>
    </source>
</evidence>
<organism evidence="11 12">
    <name type="scientific">Methyloceanibacter stevinii</name>
    <dbReference type="NCBI Taxonomy" id="1774970"/>
    <lineage>
        <taxon>Bacteria</taxon>
        <taxon>Pseudomonadati</taxon>
        <taxon>Pseudomonadota</taxon>
        <taxon>Alphaproteobacteria</taxon>
        <taxon>Hyphomicrobiales</taxon>
        <taxon>Hyphomicrobiaceae</taxon>
        <taxon>Methyloceanibacter</taxon>
    </lineage>
</organism>
<evidence type="ECO:0000256" key="6">
    <source>
        <dbReference type="ARBA" id="ARBA00040524"/>
    </source>
</evidence>
<dbReference type="Gene3D" id="1.10.10.10">
    <property type="entry name" value="Winged helix-like DNA-binding domain superfamily/Winged helix DNA-binding domain"/>
    <property type="match status" value="1"/>
</dbReference>
<keyword evidence="2" id="KW-0902">Two-component regulatory system</keyword>
<dbReference type="Gene3D" id="3.40.50.2300">
    <property type="match status" value="1"/>
</dbReference>
<dbReference type="FunFam" id="3.40.50.2300:FF:000001">
    <property type="entry name" value="DNA-binding response regulator PhoB"/>
    <property type="match status" value="1"/>
</dbReference>
<evidence type="ECO:0000313" key="11">
    <source>
        <dbReference type="EMBL" id="ODR96484.1"/>
    </source>
</evidence>
<comment type="caution">
    <text evidence="11">The sequence shown here is derived from an EMBL/GenBank/DDBJ whole genome shotgun (WGS) entry which is preliminary data.</text>
</comment>
<name>A0A1E3VSH8_9HYPH</name>
<dbReference type="GO" id="GO:0006355">
    <property type="term" value="P:regulation of DNA-templated transcription"/>
    <property type="evidence" value="ECO:0007669"/>
    <property type="project" value="InterPro"/>
</dbReference>
<dbReference type="InterPro" id="IPR001867">
    <property type="entry name" value="OmpR/PhoB-type_DNA-bd"/>
</dbReference>
<dbReference type="InterPro" id="IPR036388">
    <property type="entry name" value="WH-like_DNA-bd_sf"/>
</dbReference>
<sequence>MNVLLVEDEPRVADFIDRGLRAENHGVTVAENGGDGIDLAKTGDFDVIVLDLMLPDMHGYDVCQRLRQEGQHTPILMLTAMDAIEDKIKGIKLGADDYLTKPFDFDELLVRMEALVRRSHASNRVPTCLTVGDLELDRELLEVKRGGEAIKLTAKELAIIELLMSSPGRVFSRTRILNQVWGYSEDPLTNVVDVYIARLRRKIDTKGRDPLIETVRGHGYRLKPAAAG</sequence>
<gene>
    <name evidence="11" type="ORF">AUC70_14465</name>
</gene>
<keyword evidence="4 8" id="KW-0238">DNA-binding</keyword>
<dbReference type="Gene3D" id="6.10.250.690">
    <property type="match status" value="1"/>
</dbReference>
<dbReference type="GO" id="GO:0032993">
    <property type="term" value="C:protein-DNA complex"/>
    <property type="evidence" value="ECO:0007669"/>
    <property type="project" value="TreeGrafter"/>
</dbReference>
<dbReference type="InterPro" id="IPR001789">
    <property type="entry name" value="Sig_transdc_resp-reg_receiver"/>
</dbReference>
<evidence type="ECO:0000256" key="8">
    <source>
        <dbReference type="PROSITE-ProRule" id="PRU01091"/>
    </source>
</evidence>
<evidence type="ECO:0000256" key="3">
    <source>
        <dbReference type="ARBA" id="ARBA00023015"/>
    </source>
</evidence>
<dbReference type="GO" id="GO:0000156">
    <property type="term" value="F:phosphorelay response regulator activity"/>
    <property type="evidence" value="ECO:0007669"/>
    <property type="project" value="TreeGrafter"/>
</dbReference>
<dbReference type="FunFam" id="1.10.10.10:FF:000005">
    <property type="entry name" value="Two-component system response regulator"/>
    <property type="match status" value="1"/>
</dbReference>
<dbReference type="PROSITE" id="PS51755">
    <property type="entry name" value="OMPR_PHOB"/>
    <property type="match status" value="1"/>
</dbReference>
<dbReference type="GO" id="GO:0000976">
    <property type="term" value="F:transcription cis-regulatory region binding"/>
    <property type="evidence" value="ECO:0007669"/>
    <property type="project" value="TreeGrafter"/>
</dbReference>
<feature type="DNA-binding region" description="OmpR/PhoB-type" evidence="8">
    <location>
        <begin position="126"/>
        <end position="224"/>
    </location>
</feature>
<dbReference type="Pfam" id="PF00072">
    <property type="entry name" value="Response_reg"/>
    <property type="match status" value="1"/>
</dbReference>
<dbReference type="CDD" id="cd00383">
    <property type="entry name" value="trans_reg_C"/>
    <property type="match status" value="1"/>
</dbReference>
<dbReference type="InterPro" id="IPR011006">
    <property type="entry name" value="CheY-like_superfamily"/>
</dbReference>
<reference evidence="11 12" key="1">
    <citation type="journal article" date="2016" name="Environ. Microbiol.">
        <title>New Methyloceanibacter diversity from North Sea sediments includes methanotroph containing solely the soluble methane monooxygenase.</title>
        <authorList>
            <person name="Vekeman B."/>
            <person name="Kerckhof F.M."/>
            <person name="Cremers G."/>
            <person name="de Vos P."/>
            <person name="Vandamme P."/>
            <person name="Boon N."/>
            <person name="Op den Camp H.J."/>
            <person name="Heylen K."/>
        </authorList>
    </citation>
    <scope>NUCLEOTIDE SEQUENCE [LARGE SCALE GENOMIC DNA]</scope>
    <source>
        <strain evidence="11 12">R-67176</strain>
    </source>
</reference>
<feature type="modified residue" description="4-aspartylphosphate" evidence="7">
    <location>
        <position position="51"/>
    </location>
</feature>
<dbReference type="SUPFAM" id="SSF52172">
    <property type="entry name" value="CheY-like"/>
    <property type="match status" value="1"/>
</dbReference>
<dbReference type="Proteomes" id="UP000094172">
    <property type="component" value="Unassembled WGS sequence"/>
</dbReference>
<feature type="domain" description="Response regulatory" evidence="9">
    <location>
        <begin position="2"/>
        <end position="116"/>
    </location>
</feature>
<evidence type="ECO:0000259" key="9">
    <source>
        <dbReference type="PROSITE" id="PS50110"/>
    </source>
</evidence>
<keyword evidence="3" id="KW-0805">Transcription regulation</keyword>
<evidence type="ECO:0000256" key="2">
    <source>
        <dbReference type="ARBA" id="ARBA00023012"/>
    </source>
</evidence>
<evidence type="ECO:0000256" key="7">
    <source>
        <dbReference type="PROSITE-ProRule" id="PRU00169"/>
    </source>
</evidence>
<dbReference type="AlphaFoldDB" id="A0A1E3VSH8"/>
<evidence type="ECO:0000313" key="12">
    <source>
        <dbReference type="Proteomes" id="UP000094172"/>
    </source>
</evidence>